<keyword evidence="7 9" id="KW-0460">Magnesium</keyword>
<dbReference type="HOGENOM" id="CLU_150500_1_0_14"/>
<comment type="similarity">
    <text evidence="2 9">Belongs to the CRISPR-associated endoribonuclease Cas2 protein family.</text>
</comment>
<dbReference type="InterPro" id="IPR021127">
    <property type="entry name" value="CRISPR_associated_Cas2"/>
</dbReference>
<organism evidence="10 11">
    <name type="scientific">Mycoplasmoides gallisepticum S6</name>
    <dbReference type="NCBI Taxonomy" id="1006581"/>
    <lineage>
        <taxon>Bacteria</taxon>
        <taxon>Bacillati</taxon>
        <taxon>Mycoplasmatota</taxon>
        <taxon>Mycoplasmoidales</taxon>
        <taxon>Mycoplasmoidaceae</taxon>
        <taxon>Mycoplasmoides</taxon>
    </lineage>
</organism>
<comment type="function">
    <text evidence="9">CRISPR (clustered regularly interspaced short palindromic repeat), is an adaptive immune system that provides protection against mobile genetic elements (viruses, transposable elements and conjugative plasmids). CRISPR clusters contain sequences complementary to antecedent mobile elements and target invading nucleic acids. CRISPR clusters are transcribed and processed into CRISPR RNA (crRNA). Functions as a ssRNA-specific endoribonuclease. Involved in the integration of spacer DNA into the CRISPR cassette.</text>
</comment>
<keyword evidence="4 9" id="KW-0479">Metal-binding</keyword>
<evidence type="ECO:0000256" key="8">
    <source>
        <dbReference type="ARBA" id="ARBA00023118"/>
    </source>
</evidence>
<dbReference type="eggNOG" id="COG3512">
    <property type="taxonomic scope" value="Bacteria"/>
</dbReference>
<evidence type="ECO:0000256" key="2">
    <source>
        <dbReference type="ARBA" id="ARBA00009959"/>
    </source>
</evidence>
<keyword evidence="6 9" id="KW-0378">Hydrolase</keyword>
<dbReference type="InterPro" id="IPR019199">
    <property type="entry name" value="Virulence_VapD/CRISPR_Cas2"/>
</dbReference>
<dbReference type="GO" id="GO:0004521">
    <property type="term" value="F:RNA endonuclease activity"/>
    <property type="evidence" value="ECO:0007669"/>
    <property type="project" value="InterPro"/>
</dbReference>
<evidence type="ECO:0000256" key="3">
    <source>
        <dbReference type="ARBA" id="ARBA00022722"/>
    </source>
</evidence>
<evidence type="ECO:0000313" key="11">
    <source>
        <dbReference type="Proteomes" id="UP000018735"/>
    </source>
</evidence>
<evidence type="ECO:0000313" key="10">
    <source>
        <dbReference type="EMBL" id="AHB99926.1"/>
    </source>
</evidence>
<dbReference type="EMBL" id="CP006916">
    <property type="protein sequence ID" value="AHB99926.1"/>
    <property type="molecule type" value="Genomic_DNA"/>
</dbReference>
<evidence type="ECO:0000256" key="1">
    <source>
        <dbReference type="ARBA" id="ARBA00001946"/>
    </source>
</evidence>
<dbReference type="SUPFAM" id="SSF143430">
    <property type="entry name" value="TTP0101/SSO1404-like"/>
    <property type="match status" value="1"/>
</dbReference>
<dbReference type="NCBIfam" id="TIGR01573">
    <property type="entry name" value="cas2"/>
    <property type="match status" value="1"/>
</dbReference>
<comment type="subunit">
    <text evidence="9">Homodimer, forms a heterotetramer with a Cas1 homodimer.</text>
</comment>
<dbReference type="GO" id="GO:0016787">
    <property type="term" value="F:hydrolase activity"/>
    <property type="evidence" value="ECO:0007669"/>
    <property type="project" value="UniProtKB-KW"/>
</dbReference>
<comment type="cofactor">
    <cofactor evidence="1 9">
        <name>Mg(2+)</name>
        <dbReference type="ChEBI" id="CHEBI:18420"/>
    </cofactor>
</comment>
<keyword evidence="8 9" id="KW-0051">Antiviral defense</keyword>
<dbReference type="HAMAP" id="MF_01471">
    <property type="entry name" value="Cas2"/>
    <property type="match status" value="1"/>
</dbReference>
<dbReference type="Proteomes" id="UP000018735">
    <property type="component" value="Chromosome"/>
</dbReference>
<dbReference type="GO" id="GO:0046872">
    <property type="term" value="F:metal ion binding"/>
    <property type="evidence" value="ECO:0007669"/>
    <property type="project" value="UniProtKB-UniRule"/>
</dbReference>
<dbReference type="EC" id="3.1.-.-" evidence="9"/>
<feature type="binding site" evidence="9">
    <location>
        <position position="16"/>
    </location>
    <ligand>
        <name>Mg(2+)</name>
        <dbReference type="ChEBI" id="CHEBI:18420"/>
        <note>catalytic</note>
    </ligand>
</feature>
<dbReference type="Gene3D" id="3.30.70.240">
    <property type="match status" value="1"/>
</dbReference>
<proteinExistence type="inferred from homology"/>
<evidence type="ECO:0000256" key="6">
    <source>
        <dbReference type="ARBA" id="ARBA00022801"/>
    </source>
</evidence>
<reference evidence="10 11" key="1">
    <citation type="journal article" date="2011" name="PLoS ONE">
        <title>Core proteome of the minimal cell: comparative proteomics of three mollicute species.</title>
        <authorList>
            <person name="Fisunov G.Y."/>
            <person name="Alexeev D.G."/>
            <person name="Bazaleev N.A."/>
            <person name="Ladygina V.G."/>
            <person name="Galyamina M.A."/>
            <person name="Kondratov I.G."/>
            <person name="Zhukova N.A."/>
            <person name="Serebryakova M.V."/>
            <person name="Demina I.A."/>
            <person name="Govorun V.M."/>
        </authorList>
    </citation>
    <scope>NUCLEOTIDE SEQUENCE [LARGE SCALE GENOMIC DNA]</scope>
    <source>
        <strain evidence="10 11">S6</strain>
    </source>
</reference>
<evidence type="ECO:0000256" key="9">
    <source>
        <dbReference type="HAMAP-Rule" id="MF_01471"/>
    </source>
</evidence>
<dbReference type="RefSeq" id="WP_023893740.1">
    <property type="nucleotide sequence ID" value="NC_023030.2"/>
</dbReference>
<keyword evidence="3 9" id="KW-0540">Nuclease</keyword>
<keyword evidence="5 9" id="KW-0255">Endonuclease</keyword>
<dbReference type="Pfam" id="PF09827">
    <property type="entry name" value="CRISPR_Cas2"/>
    <property type="match status" value="1"/>
</dbReference>
<accession>A0A0F6CLF4</accession>
<dbReference type="GO" id="GO:0051607">
    <property type="term" value="P:defense response to virus"/>
    <property type="evidence" value="ECO:0007669"/>
    <property type="project" value="UniProtKB-UniRule"/>
</dbReference>
<gene>
    <name evidence="9 10" type="primary">cas2</name>
    <name evidence="10" type="ORF">GCW_03770</name>
</gene>
<dbReference type="AlphaFoldDB" id="A0A0F6CLF4"/>
<evidence type="ECO:0000256" key="4">
    <source>
        <dbReference type="ARBA" id="ARBA00022723"/>
    </source>
</evidence>
<name>A0A0F6CLF4_MYCGL</name>
<evidence type="ECO:0000256" key="7">
    <source>
        <dbReference type="ARBA" id="ARBA00022842"/>
    </source>
</evidence>
<dbReference type="GO" id="GO:0043571">
    <property type="term" value="P:maintenance of CRISPR repeat elements"/>
    <property type="evidence" value="ECO:0007669"/>
    <property type="project" value="UniProtKB-UniRule"/>
</dbReference>
<dbReference type="KEGG" id="mgz:GCW_03770"/>
<evidence type="ECO:0000256" key="5">
    <source>
        <dbReference type="ARBA" id="ARBA00022759"/>
    </source>
</evidence>
<sequence length="109" mass="13182">MIEVNSRYMRIVIFYDIYETEEVDKLAKKFRDNLISLGYFMIQYSVYCKCVGSHTMYDYEIKKIRKILPVKANVRILLLSEKQYQNMLIISGEKNLNEIYNDREDYIEI</sequence>
<protein>
    <recommendedName>
        <fullName evidence="9">CRISPR-associated endoribonuclease Cas2</fullName>
        <ecNumber evidence="9">3.1.-.-</ecNumber>
    </recommendedName>
</protein>